<proteinExistence type="predicted"/>
<name>A0ABR4CKP6_9HELO</name>
<organism evidence="1 2">
    <name type="scientific">Oculimacula yallundae</name>
    <dbReference type="NCBI Taxonomy" id="86028"/>
    <lineage>
        <taxon>Eukaryota</taxon>
        <taxon>Fungi</taxon>
        <taxon>Dikarya</taxon>
        <taxon>Ascomycota</taxon>
        <taxon>Pezizomycotina</taxon>
        <taxon>Leotiomycetes</taxon>
        <taxon>Helotiales</taxon>
        <taxon>Ploettnerulaceae</taxon>
        <taxon>Oculimacula</taxon>
    </lineage>
</organism>
<accession>A0ABR4CKP6</accession>
<dbReference type="EMBL" id="JAZHXI010000006">
    <property type="protein sequence ID" value="KAL2070494.1"/>
    <property type="molecule type" value="Genomic_DNA"/>
</dbReference>
<protein>
    <submittedName>
        <fullName evidence="1">Uncharacterized protein</fullName>
    </submittedName>
</protein>
<reference evidence="1 2" key="1">
    <citation type="journal article" date="2024" name="Commun. Biol.">
        <title>Comparative genomic analysis of thermophilic fungi reveals convergent evolutionary adaptations and gene losses.</title>
        <authorList>
            <person name="Steindorff A.S."/>
            <person name="Aguilar-Pontes M.V."/>
            <person name="Robinson A.J."/>
            <person name="Andreopoulos B."/>
            <person name="LaButti K."/>
            <person name="Kuo A."/>
            <person name="Mondo S."/>
            <person name="Riley R."/>
            <person name="Otillar R."/>
            <person name="Haridas S."/>
            <person name="Lipzen A."/>
            <person name="Grimwood J."/>
            <person name="Schmutz J."/>
            <person name="Clum A."/>
            <person name="Reid I.D."/>
            <person name="Moisan M.C."/>
            <person name="Butler G."/>
            <person name="Nguyen T.T.M."/>
            <person name="Dewar K."/>
            <person name="Conant G."/>
            <person name="Drula E."/>
            <person name="Henrissat B."/>
            <person name="Hansel C."/>
            <person name="Singer S."/>
            <person name="Hutchinson M.I."/>
            <person name="de Vries R.P."/>
            <person name="Natvig D.O."/>
            <person name="Powell A.J."/>
            <person name="Tsang A."/>
            <person name="Grigoriev I.V."/>
        </authorList>
    </citation>
    <scope>NUCLEOTIDE SEQUENCE [LARGE SCALE GENOMIC DNA]</scope>
    <source>
        <strain evidence="1 2">CBS 494.80</strain>
    </source>
</reference>
<evidence type="ECO:0000313" key="2">
    <source>
        <dbReference type="Proteomes" id="UP001595075"/>
    </source>
</evidence>
<gene>
    <name evidence="1" type="ORF">VTL71DRAFT_13520</name>
</gene>
<keyword evidence="2" id="KW-1185">Reference proteome</keyword>
<comment type="caution">
    <text evidence="1">The sequence shown here is derived from an EMBL/GenBank/DDBJ whole genome shotgun (WGS) entry which is preliminary data.</text>
</comment>
<sequence length="126" mass="14288">MTSRKKIFALTKAAKNLSCSVILKTGSPPGVMLAEGELAGDWLEVVRKLRYKDFRLMKKEVVQRRGLLVEPGHVRELSSVKDFGALLEGNGEIFEWWRVGERLEKVAGPRTLEDRLHQGGYSNYSR</sequence>
<dbReference type="Proteomes" id="UP001595075">
    <property type="component" value="Unassembled WGS sequence"/>
</dbReference>
<evidence type="ECO:0000313" key="1">
    <source>
        <dbReference type="EMBL" id="KAL2070494.1"/>
    </source>
</evidence>